<organism evidence="1 2">
    <name type="scientific">Duganella rivi</name>
    <dbReference type="NCBI Taxonomy" id="2666083"/>
    <lineage>
        <taxon>Bacteria</taxon>
        <taxon>Pseudomonadati</taxon>
        <taxon>Pseudomonadota</taxon>
        <taxon>Betaproteobacteria</taxon>
        <taxon>Burkholderiales</taxon>
        <taxon>Oxalobacteraceae</taxon>
        <taxon>Telluria group</taxon>
        <taxon>Duganella</taxon>
    </lineage>
</organism>
<evidence type="ECO:0000313" key="1">
    <source>
        <dbReference type="EMBL" id="MYM70069.1"/>
    </source>
</evidence>
<sequence length="156" mass="17223">MSALDIPVRIDAELLRELGDFTGILWSNIALEPIICEAIRAYMQPPPADQAQAQQPAASDAGYQWKQVFLPEGTRLRARFGRAPYFATVQNAEIKCGEQSLSPSDFANLQGSGNRNAWKAIWLRFPGSGQWVLADTCRAQQNTAITQLFKQAPQAS</sequence>
<protein>
    <submittedName>
        <fullName evidence="1">Uncharacterized protein</fullName>
    </submittedName>
</protein>
<dbReference type="RefSeq" id="WP_161016549.1">
    <property type="nucleotide sequence ID" value="NZ_WWCK01000007.1"/>
</dbReference>
<dbReference type="AlphaFoldDB" id="A0A7X4GVT2"/>
<keyword evidence="2" id="KW-1185">Reference proteome</keyword>
<reference evidence="1 2" key="1">
    <citation type="submission" date="2019-12" db="EMBL/GenBank/DDBJ databases">
        <title>Novel species isolated from a subtropical stream in China.</title>
        <authorList>
            <person name="Lu H."/>
        </authorList>
    </citation>
    <scope>NUCLEOTIDE SEQUENCE [LARGE SCALE GENOMIC DNA]</scope>
    <source>
        <strain evidence="1 2">FT55W</strain>
    </source>
</reference>
<dbReference type="Proteomes" id="UP000450012">
    <property type="component" value="Unassembled WGS sequence"/>
</dbReference>
<evidence type="ECO:0000313" key="2">
    <source>
        <dbReference type="Proteomes" id="UP000450012"/>
    </source>
</evidence>
<dbReference type="EMBL" id="WWCK01000007">
    <property type="protein sequence ID" value="MYM70069.1"/>
    <property type="molecule type" value="Genomic_DNA"/>
</dbReference>
<gene>
    <name evidence="1" type="ORF">GTP45_24920</name>
</gene>
<name>A0A7X4GVT2_9BURK</name>
<accession>A0A7X4GVT2</accession>
<comment type="caution">
    <text evidence="1">The sequence shown here is derived from an EMBL/GenBank/DDBJ whole genome shotgun (WGS) entry which is preliminary data.</text>
</comment>
<proteinExistence type="predicted"/>